<name>A0A8K0A0A5_BRALA</name>
<evidence type="ECO:0000256" key="1">
    <source>
        <dbReference type="SAM" id="MobiDB-lite"/>
    </source>
</evidence>
<dbReference type="AlphaFoldDB" id="A0A8K0A0A5"/>
<proteinExistence type="predicted"/>
<dbReference type="EMBL" id="OV696691">
    <property type="protein sequence ID" value="CAH1266858.1"/>
    <property type="molecule type" value="Genomic_DNA"/>
</dbReference>
<reference evidence="2" key="1">
    <citation type="submission" date="2022-01" db="EMBL/GenBank/DDBJ databases">
        <authorList>
            <person name="Braso-Vives M."/>
        </authorList>
    </citation>
    <scope>NUCLEOTIDE SEQUENCE</scope>
</reference>
<feature type="region of interest" description="Disordered" evidence="1">
    <location>
        <begin position="39"/>
        <end position="67"/>
    </location>
</feature>
<gene>
    <name evidence="2" type="primary">Hypp3598</name>
    <name evidence="2" type="ORF">BLAG_LOCUS20374</name>
</gene>
<evidence type="ECO:0000313" key="3">
    <source>
        <dbReference type="Proteomes" id="UP000838412"/>
    </source>
</evidence>
<protein>
    <submittedName>
        <fullName evidence="2">Hypp3598 protein</fullName>
    </submittedName>
</protein>
<accession>A0A8K0A0A5</accession>
<keyword evidence="3" id="KW-1185">Reference proteome</keyword>
<organism evidence="2 3">
    <name type="scientific">Branchiostoma lanceolatum</name>
    <name type="common">Common lancelet</name>
    <name type="synonym">Amphioxus lanceolatum</name>
    <dbReference type="NCBI Taxonomy" id="7740"/>
    <lineage>
        <taxon>Eukaryota</taxon>
        <taxon>Metazoa</taxon>
        <taxon>Chordata</taxon>
        <taxon>Cephalochordata</taxon>
        <taxon>Leptocardii</taxon>
        <taxon>Amphioxiformes</taxon>
        <taxon>Branchiostomatidae</taxon>
        <taxon>Branchiostoma</taxon>
    </lineage>
</organism>
<evidence type="ECO:0000313" key="2">
    <source>
        <dbReference type="EMBL" id="CAH1266858.1"/>
    </source>
</evidence>
<dbReference type="Proteomes" id="UP000838412">
    <property type="component" value="Chromosome 6"/>
</dbReference>
<sequence length="123" mass="13928">MRSVSPPGLSHTMKTAQKKKAAVVSLLKNHPGLFHTMKTAQKDKKLVSHHEDSPEEEGKSTVHPPKPVRCRDFVINHNNLGQFQFLLFATEVPERSFGDTEETLRQIHVLCHAAGRSSHWTFH</sequence>
<feature type="compositionally biased region" description="Basic and acidic residues" evidence="1">
    <location>
        <begin position="40"/>
        <end position="60"/>
    </location>
</feature>